<evidence type="ECO:0008006" key="4">
    <source>
        <dbReference type="Google" id="ProtNLM"/>
    </source>
</evidence>
<dbReference type="AlphaFoldDB" id="G8PCN9"/>
<reference evidence="2 3" key="1">
    <citation type="journal article" date="2012" name="J. Bacteriol.">
        <title>Complete Genome Sequence of the Beer Spoilage Organism Pediococcus claussenii ATCC BAA-344T.</title>
        <authorList>
            <person name="Pittet V."/>
            <person name="Abegunde T."/>
            <person name="Marfleet T."/>
            <person name="Haakensen M."/>
            <person name="Morrow K."/>
            <person name="Jayaprakash T."/>
            <person name="Schroeder K."/>
            <person name="Trost B."/>
            <person name="Byrns S."/>
            <person name="Bergsveinson J."/>
            <person name="Kusalik A."/>
            <person name="Ziola B."/>
        </authorList>
    </citation>
    <scope>NUCLEOTIDE SEQUENCE [LARGE SCALE GENOMIC DNA]</scope>
    <source>
        <strain evidence="2 3">ATCC BAA-344</strain>
    </source>
</reference>
<accession>G8PCN9</accession>
<dbReference type="HOGENOM" id="CLU_2155936_0_0_9"/>
<feature type="chain" id="PRO_5003512699" description="YtxH domain-containing protein" evidence="1">
    <location>
        <begin position="20"/>
        <end position="111"/>
    </location>
</feature>
<keyword evidence="3" id="KW-1185">Reference proteome</keyword>
<dbReference type="PATRIC" id="fig|701521.8.peg.702"/>
<evidence type="ECO:0000256" key="1">
    <source>
        <dbReference type="SAM" id="SignalP"/>
    </source>
</evidence>
<proteinExistence type="predicted"/>
<evidence type="ECO:0000313" key="2">
    <source>
        <dbReference type="EMBL" id="AEV95024.1"/>
    </source>
</evidence>
<evidence type="ECO:0000313" key="3">
    <source>
        <dbReference type="Proteomes" id="UP000005444"/>
    </source>
</evidence>
<organism evidence="2 3">
    <name type="scientific">Pediococcus claussenii (strain ATCC BAA-344 / DSM 14800 / JCM 18046 / KCTC 3811 / LMG 21948 / P06)</name>
    <dbReference type="NCBI Taxonomy" id="701521"/>
    <lineage>
        <taxon>Bacteria</taxon>
        <taxon>Bacillati</taxon>
        <taxon>Bacillota</taxon>
        <taxon>Bacilli</taxon>
        <taxon>Lactobacillales</taxon>
        <taxon>Lactobacillaceae</taxon>
        <taxon>Pediococcus</taxon>
    </lineage>
</organism>
<dbReference type="EMBL" id="CP003137">
    <property type="protein sequence ID" value="AEV95024.1"/>
    <property type="molecule type" value="Genomic_DNA"/>
</dbReference>
<dbReference type="STRING" id="701521.PECL_733"/>
<dbReference type="Proteomes" id="UP000005444">
    <property type="component" value="Chromosome"/>
</dbReference>
<feature type="signal peptide" evidence="1">
    <location>
        <begin position="1"/>
        <end position="19"/>
    </location>
</feature>
<dbReference type="RefSeq" id="WP_014215221.1">
    <property type="nucleotide sequence ID" value="NC_016605.1"/>
</dbReference>
<gene>
    <name evidence="2" type="ordered locus">PECL_733</name>
</gene>
<keyword evidence="1" id="KW-0732">Signal</keyword>
<sequence length="111" mass="12063">MAKASFLLGAIVGGAAAVAATLKLTGVEPEELKGAVANKISEFKEQSDFDPENLKSRAGSSVEELRQRGIDLANRANQKFNGDIAEEENIVVDNTKQYDQPTEVFMPHKEK</sequence>
<dbReference type="KEGG" id="pce:PECL_733"/>
<protein>
    <recommendedName>
        <fullName evidence="4">YtxH domain-containing protein</fullName>
    </recommendedName>
</protein>
<name>G8PCN9_PEDCP</name>